<evidence type="ECO:0000313" key="2">
    <source>
        <dbReference type="Proteomes" id="UP000095287"/>
    </source>
</evidence>
<proteinExistence type="predicted"/>
<keyword evidence="2" id="KW-1185">Reference proteome</keyword>
<sequence>MYFHLNDDFVTSDTLPHFYITLLPDRTITLVLLLIVVLACLAALVFSMCVTTNRPVPQVSVISDSETLL</sequence>
<protein>
    <submittedName>
        <fullName evidence="3">ORF6</fullName>
    </submittedName>
</protein>
<evidence type="ECO:0000256" key="1">
    <source>
        <dbReference type="SAM" id="Phobius"/>
    </source>
</evidence>
<feature type="transmembrane region" description="Helical" evidence="1">
    <location>
        <begin position="28"/>
        <end position="50"/>
    </location>
</feature>
<evidence type="ECO:0000313" key="3">
    <source>
        <dbReference type="WBParaSite" id="L893_g6313.t1"/>
    </source>
</evidence>
<dbReference type="AlphaFoldDB" id="A0A1I8AK71"/>
<dbReference type="WBParaSite" id="L893_g6313.t1">
    <property type="protein sequence ID" value="L893_g6313.t1"/>
    <property type="gene ID" value="L893_g6313"/>
</dbReference>
<dbReference type="Proteomes" id="UP000095287">
    <property type="component" value="Unplaced"/>
</dbReference>
<organism evidence="2 3">
    <name type="scientific">Steinernema glaseri</name>
    <dbReference type="NCBI Taxonomy" id="37863"/>
    <lineage>
        <taxon>Eukaryota</taxon>
        <taxon>Metazoa</taxon>
        <taxon>Ecdysozoa</taxon>
        <taxon>Nematoda</taxon>
        <taxon>Chromadorea</taxon>
        <taxon>Rhabditida</taxon>
        <taxon>Tylenchina</taxon>
        <taxon>Panagrolaimomorpha</taxon>
        <taxon>Strongyloidoidea</taxon>
        <taxon>Steinernematidae</taxon>
        <taxon>Steinernema</taxon>
    </lineage>
</organism>
<keyword evidence="1" id="KW-0812">Transmembrane</keyword>
<name>A0A1I8AK71_9BILA</name>
<keyword evidence="1" id="KW-0472">Membrane</keyword>
<reference evidence="3" key="1">
    <citation type="submission" date="2016-11" db="UniProtKB">
        <authorList>
            <consortium name="WormBaseParasite"/>
        </authorList>
    </citation>
    <scope>IDENTIFICATION</scope>
</reference>
<keyword evidence="1" id="KW-1133">Transmembrane helix</keyword>
<accession>A0A1I8AK71</accession>